<evidence type="ECO:0000256" key="6">
    <source>
        <dbReference type="ARBA" id="ARBA00023136"/>
    </source>
</evidence>
<reference evidence="11 12" key="1">
    <citation type="submission" date="2015-05" db="EMBL/GenBank/DDBJ databases">
        <title>Distinctive expansion of gene families associated with plant cell wall degradation and secondary metabolism in the genomes of grapevine trunk pathogens.</title>
        <authorList>
            <person name="Lawrence D.P."/>
            <person name="Travadon R."/>
            <person name="Rolshausen P.E."/>
            <person name="Baumgartner K."/>
        </authorList>
    </citation>
    <scope>NUCLEOTIDE SEQUENCE [LARGE SCALE GENOMIC DNA]</scope>
    <source>
        <strain evidence="11">DA912</strain>
    </source>
</reference>
<evidence type="ECO:0000256" key="9">
    <source>
        <dbReference type="SAM" id="Phobius"/>
    </source>
</evidence>
<dbReference type="Proteomes" id="UP000034680">
    <property type="component" value="Unassembled WGS sequence"/>
</dbReference>
<accession>A0A0G2I2Y0</accession>
<dbReference type="GO" id="GO:0005351">
    <property type="term" value="F:carbohydrate:proton symporter activity"/>
    <property type="evidence" value="ECO:0007669"/>
    <property type="project" value="TreeGrafter"/>
</dbReference>
<comment type="caution">
    <text evidence="11">The sequence shown here is derived from an EMBL/GenBank/DDBJ whole genome shotgun (WGS) entry which is preliminary data.</text>
</comment>
<feature type="compositionally biased region" description="Basic and acidic residues" evidence="8">
    <location>
        <begin position="483"/>
        <end position="494"/>
    </location>
</feature>
<dbReference type="EMBL" id="LCUC01000208">
    <property type="protein sequence ID" value="KKY34345.1"/>
    <property type="molecule type" value="Genomic_DNA"/>
</dbReference>
<protein>
    <submittedName>
        <fullName evidence="11">Putative sugar transporter</fullName>
    </submittedName>
</protein>
<feature type="region of interest" description="Disordered" evidence="8">
    <location>
        <begin position="483"/>
        <end position="517"/>
    </location>
</feature>
<keyword evidence="5 9" id="KW-1133">Transmembrane helix</keyword>
<feature type="compositionally biased region" description="Basic and acidic residues" evidence="8">
    <location>
        <begin position="506"/>
        <end position="517"/>
    </location>
</feature>
<dbReference type="AlphaFoldDB" id="A0A0G2I2Y0"/>
<dbReference type="InterPro" id="IPR036259">
    <property type="entry name" value="MFS_trans_sf"/>
</dbReference>
<dbReference type="PROSITE" id="PS00217">
    <property type="entry name" value="SUGAR_TRANSPORT_2"/>
    <property type="match status" value="1"/>
</dbReference>
<evidence type="ECO:0000256" key="8">
    <source>
        <dbReference type="SAM" id="MobiDB-lite"/>
    </source>
</evidence>
<dbReference type="SUPFAM" id="SSF103473">
    <property type="entry name" value="MFS general substrate transporter"/>
    <property type="match status" value="1"/>
</dbReference>
<dbReference type="InterPro" id="IPR020846">
    <property type="entry name" value="MFS_dom"/>
</dbReference>
<dbReference type="InterPro" id="IPR005828">
    <property type="entry name" value="MFS_sugar_transport-like"/>
</dbReference>
<feature type="transmembrane region" description="Helical" evidence="9">
    <location>
        <begin position="142"/>
        <end position="163"/>
    </location>
</feature>
<name>A0A0G2I2Y0_9PEZI</name>
<keyword evidence="12" id="KW-1185">Reference proteome</keyword>
<feature type="transmembrane region" description="Helical" evidence="9">
    <location>
        <begin position="434"/>
        <end position="454"/>
    </location>
</feature>
<evidence type="ECO:0000256" key="5">
    <source>
        <dbReference type="ARBA" id="ARBA00022989"/>
    </source>
</evidence>
<sequence length="517" mass="56364">MAIMGRKGYAWFCALSAAMCNSYYGFDASVFNAVQGSEAWLNWMGNPGPNLVGGVNTAYSVCAIISGWFIAAPVADFLGRKTAMGIGTVLIMISAILETCTPRGQIACFIVGRAVNGVGQGIALSAGPSYIGEITPAKIRGIVMTFWQVAYSVGLFFAFWINFACTKYLDRLPENWDWRIVCIFQLMVPIYVLCVLPGLPSSPRWCIKNNKLEKARSSLMATRFSPEEAEEELQTIIQAVDFERNSKETSSGYAALWKDKSVRKRLLLALGMNAGQQLTGQGSLTTYSTKIYQGVFDDSSTIALINALNATLSILFCLNVTWVVERWGRKVLFIIGGAGMACCMLIVATVGSQTPTGPGGAKSYPVGVAIVFLLFLFIFFYKPSWGAVTWIWSSEIFSLNVRAQGVGMAGQTQNIANAIVQQFFPLFLEDCGFYAFYMFAGINCLLVCYVFFLIPETKGVPLEEMDKLFGGASHVQGGAIMREDNDAATTEHHRPTSKGTTGHSGRHVEGSATPEEK</sequence>
<evidence type="ECO:0000259" key="10">
    <source>
        <dbReference type="PROSITE" id="PS50850"/>
    </source>
</evidence>
<comment type="subcellular location">
    <subcellularLocation>
        <location evidence="1">Membrane</location>
        <topology evidence="1">Multi-pass membrane protein</topology>
    </subcellularLocation>
</comment>
<dbReference type="Gene3D" id="1.20.1250.20">
    <property type="entry name" value="MFS general substrate transporter like domains"/>
    <property type="match status" value="1"/>
</dbReference>
<keyword evidence="6 9" id="KW-0472">Membrane</keyword>
<evidence type="ECO:0000313" key="11">
    <source>
        <dbReference type="EMBL" id="KKY34345.1"/>
    </source>
</evidence>
<dbReference type="PANTHER" id="PTHR48022">
    <property type="entry name" value="PLASTIDIC GLUCOSE TRANSPORTER 4"/>
    <property type="match status" value="1"/>
</dbReference>
<feature type="transmembrane region" description="Helical" evidence="9">
    <location>
        <begin position="302"/>
        <end position="324"/>
    </location>
</feature>
<dbReference type="PROSITE" id="PS50850">
    <property type="entry name" value="MFS"/>
    <property type="match status" value="1"/>
</dbReference>
<dbReference type="PRINTS" id="PR00171">
    <property type="entry name" value="SUGRTRNSPORT"/>
</dbReference>
<organism evidence="11 12">
    <name type="scientific">Diaporthe ampelina</name>
    <dbReference type="NCBI Taxonomy" id="1214573"/>
    <lineage>
        <taxon>Eukaryota</taxon>
        <taxon>Fungi</taxon>
        <taxon>Dikarya</taxon>
        <taxon>Ascomycota</taxon>
        <taxon>Pezizomycotina</taxon>
        <taxon>Sordariomycetes</taxon>
        <taxon>Sordariomycetidae</taxon>
        <taxon>Diaporthales</taxon>
        <taxon>Diaporthaceae</taxon>
        <taxon>Diaporthe</taxon>
    </lineage>
</organism>
<proteinExistence type="inferred from homology"/>
<dbReference type="InterPro" id="IPR050360">
    <property type="entry name" value="MFS_Sugar_Transporters"/>
</dbReference>
<dbReference type="GO" id="GO:0016020">
    <property type="term" value="C:membrane"/>
    <property type="evidence" value="ECO:0007669"/>
    <property type="project" value="UniProtKB-SubCell"/>
</dbReference>
<feature type="transmembrane region" description="Helical" evidence="9">
    <location>
        <begin position="56"/>
        <end position="78"/>
    </location>
</feature>
<evidence type="ECO:0000256" key="1">
    <source>
        <dbReference type="ARBA" id="ARBA00004141"/>
    </source>
</evidence>
<feature type="domain" description="Major facilitator superfamily (MFS) profile" evidence="10">
    <location>
        <begin position="13"/>
        <end position="458"/>
    </location>
</feature>
<feature type="transmembrane region" description="Helical" evidence="9">
    <location>
        <begin position="330"/>
        <end position="351"/>
    </location>
</feature>
<evidence type="ECO:0000256" key="7">
    <source>
        <dbReference type="RuleBase" id="RU003346"/>
    </source>
</evidence>
<evidence type="ECO:0000256" key="4">
    <source>
        <dbReference type="ARBA" id="ARBA00022692"/>
    </source>
</evidence>
<dbReference type="InterPro" id="IPR003663">
    <property type="entry name" value="Sugar/inositol_transpt"/>
</dbReference>
<evidence type="ECO:0000256" key="3">
    <source>
        <dbReference type="ARBA" id="ARBA00022448"/>
    </source>
</evidence>
<keyword evidence="11" id="KW-0762">Sugar transport</keyword>
<dbReference type="FunFam" id="1.20.1250.20:FF:000134">
    <property type="entry name" value="MFS sugar transporter protein"/>
    <property type="match status" value="1"/>
</dbReference>
<comment type="similarity">
    <text evidence="2 7">Belongs to the major facilitator superfamily. Sugar transporter (TC 2.A.1.1) family.</text>
</comment>
<dbReference type="OrthoDB" id="6612291at2759"/>
<keyword evidence="4 9" id="KW-0812">Transmembrane</keyword>
<dbReference type="Pfam" id="PF00083">
    <property type="entry name" value="Sugar_tr"/>
    <property type="match status" value="1"/>
</dbReference>
<evidence type="ECO:0000313" key="12">
    <source>
        <dbReference type="Proteomes" id="UP000034680"/>
    </source>
</evidence>
<keyword evidence="3 7" id="KW-0813">Transport</keyword>
<feature type="transmembrane region" description="Helical" evidence="9">
    <location>
        <begin position="363"/>
        <end position="381"/>
    </location>
</feature>
<evidence type="ECO:0000256" key="2">
    <source>
        <dbReference type="ARBA" id="ARBA00010992"/>
    </source>
</evidence>
<dbReference type="NCBIfam" id="TIGR00879">
    <property type="entry name" value="SP"/>
    <property type="match status" value="1"/>
</dbReference>
<feature type="transmembrane region" description="Helical" evidence="9">
    <location>
        <begin position="178"/>
        <end position="199"/>
    </location>
</feature>
<dbReference type="PANTHER" id="PTHR48022:SF46">
    <property type="entry name" value="SUGAR TRANSPORTER, PUTATIVE (AFU_ORTHOLOGUE AFUA_1G11830)-RELATED"/>
    <property type="match status" value="1"/>
</dbReference>
<dbReference type="PROSITE" id="PS00216">
    <property type="entry name" value="SUGAR_TRANSPORT_1"/>
    <property type="match status" value="1"/>
</dbReference>
<gene>
    <name evidence="11" type="ORF">UCDDA912_g05674</name>
</gene>
<dbReference type="InterPro" id="IPR005829">
    <property type="entry name" value="Sugar_transporter_CS"/>
</dbReference>
<reference evidence="11 12" key="2">
    <citation type="submission" date="2015-05" db="EMBL/GenBank/DDBJ databases">
        <authorList>
            <person name="Morales-Cruz A."/>
            <person name="Amrine K.C."/>
            <person name="Cantu D."/>
        </authorList>
    </citation>
    <scope>NUCLEOTIDE SEQUENCE [LARGE SCALE GENOMIC DNA]</scope>
    <source>
        <strain evidence="11">DA912</strain>
    </source>
</reference>